<reference evidence="1 2" key="2">
    <citation type="submission" date="2014-03" db="EMBL/GenBank/DDBJ databases">
        <title>The Genome Sequence of Anncaliia algerae insect isolate PRA339.</title>
        <authorList>
            <consortium name="The Broad Institute Genome Sequencing Platform"/>
            <consortium name="The Broad Institute Genome Sequencing Center for Infectious Disease"/>
            <person name="Cuomo C."/>
            <person name="Becnel J."/>
            <person name="Sanscrainte N."/>
            <person name="Walker B."/>
            <person name="Young S.K."/>
            <person name="Zeng Q."/>
            <person name="Gargeya S."/>
            <person name="Fitzgerald M."/>
            <person name="Haas B."/>
            <person name="Abouelleil A."/>
            <person name="Alvarado L."/>
            <person name="Arachchi H.M."/>
            <person name="Berlin A.M."/>
            <person name="Chapman S.B."/>
            <person name="Dewar J."/>
            <person name="Goldberg J."/>
            <person name="Griggs A."/>
            <person name="Gujja S."/>
            <person name="Hansen M."/>
            <person name="Howarth C."/>
            <person name="Imamovic A."/>
            <person name="Larimer J."/>
            <person name="McCowan C."/>
            <person name="Murphy C."/>
            <person name="Neiman D."/>
            <person name="Pearson M."/>
            <person name="Priest M."/>
            <person name="Roberts A."/>
            <person name="Saif S."/>
            <person name="Shea T."/>
            <person name="Sisk P."/>
            <person name="Sykes S."/>
            <person name="Wortman J."/>
            <person name="Nusbaum C."/>
            <person name="Birren B."/>
        </authorList>
    </citation>
    <scope>NUCLEOTIDE SEQUENCE [LARGE SCALE GENOMIC DNA]</scope>
    <source>
        <strain evidence="1 2">PRA339</strain>
    </source>
</reference>
<dbReference type="InterPro" id="IPR027482">
    <property type="entry name" value="Sec1-like_dom2"/>
</dbReference>
<dbReference type="HOGENOM" id="CLU_2967124_0_0_1"/>
<evidence type="ECO:0000313" key="2">
    <source>
        <dbReference type="Proteomes" id="UP000030655"/>
    </source>
</evidence>
<reference evidence="2" key="1">
    <citation type="submission" date="2013-02" db="EMBL/GenBank/DDBJ databases">
        <authorList>
            <consortium name="The Broad Institute Genome Sequencing Platform"/>
            <person name="Cuomo C."/>
            <person name="Becnel J."/>
            <person name="Sanscrainte N."/>
            <person name="Walker B."/>
            <person name="Young S.K."/>
            <person name="Zeng Q."/>
            <person name="Gargeya S."/>
            <person name="Fitzgerald M."/>
            <person name="Haas B."/>
            <person name="Abouelleil A."/>
            <person name="Alvarado L."/>
            <person name="Arachchi H.M."/>
            <person name="Berlin A.M."/>
            <person name="Chapman S.B."/>
            <person name="Dewar J."/>
            <person name="Goldberg J."/>
            <person name="Griggs A."/>
            <person name="Gujja S."/>
            <person name="Hansen M."/>
            <person name="Howarth C."/>
            <person name="Imamovic A."/>
            <person name="Larimer J."/>
            <person name="McCowan C."/>
            <person name="Murphy C."/>
            <person name="Neiman D."/>
            <person name="Pearson M."/>
            <person name="Priest M."/>
            <person name="Roberts A."/>
            <person name="Saif S."/>
            <person name="Shea T."/>
            <person name="Sisk P."/>
            <person name="Sykes S."/>
            <person name="Wortman J."/>
            <person name="Nusbaum C."/>
            <person name="Birren B."/>
        </authorList>
    </citation>
    <scope>NUCLEOTIDE SEQUENCE [LARGE SCALE GENOMIC DNA]</scope>
    <source>
        <strain evidence="2">PRA339</strain>
    </source>
</reference>
<dbReference type="InterPro" id="IPR036045">
    <property type="entry name" value="Sec1-like_sf"/>
</dbReference>
<sequence>FVKKANFKKNERMIIYFKGGVTYHEYQCIQTNYPNTIVIGDNIIGYKNILNRIVENNNK</sequence>
<name>A0A059EVC1_9MICR</name>
<dbReference type="Proteomes" id="UP000030655">
    <property type="component" value="Unassembled WGS sequence"/>
</dbReference>
<proteinExistence type="predicted"/>
<accession>A0A059EVC1</accession>
<evidence type="ECO:0000313" key="1">
    <source>
        <dbReference type="EMBL" id="KCZ78963.1"/>
    </source>
</evidence>
<protein>
    <submittedName>
        <fullName evidence="1">Uncharacterized protein</fullName>
    </submittedName>
</protein>
<organism evidence="1 2">
    <name type="scientific">Anncaliia algerae PRA339</name>
    <dbReference type="NCBI Taxonomy" id="1288291"/>
    <lineage>
        <taxon>Eukaryota</taxon>
        <taxon>Fungi</taxon>
        <taxon>Fungi incertae sedis</taxon>
        <taxon>Microsporidia</taxon>
        <taxon>Tubulinosematoidea</taxon>
        <taxon>Tubulinosematidae</taxon>
        <taxon>Anncaliia</taxon>
    </lineage>
</organism>
<dbReference type="EMBL" id="KK365538">
    <property type="protein sequence ID" value="KCZ78963.1"/>
    <property type="molecule type" value="Genomic_DNA"/>
</dbReference>
<dbReference type="VEuPathDB" id="MicrosporidiaDB:H312_03654"/>
<dbReference type="Gene3D" id="3.40.50.1910">
    <property type="match status" value="1"/>
</dbReference>
<keyword evidence="2" id="KW-1185">Reference proteome</keyword>
<dbReference type="SUPFAM" id="SSF56815">
    <property type="entry name" value="Sec1/munc18-like (SM) proteins"/>
    <property type="match status" value="1"/>
</dbReference>
<gene>
    <name evidence="1" type="ORF">H312_03654</name>
</gene>
<dbReference type="AlphaFoldDB" id="A0A059EVC1"/>
<feature type="non-terminal residue" evidence="1">
    <location>
        <position position="1"/>
    </location>
</feature>